<dbReference type="AlphaFoldDB" id="A0A6L5GGC2"/>
<sequence>MRRAALAIASLLAVSGCSMPDVTVAHDAGSATVAVGETLRVDFGEVNPSVGDNWFLVGEPDAAVLTEVGSETEEVSDCDGTGCPAELTWDFEAVGEGETTLVFQYCFRTGPEDCVGDSNDGPAPAPVELTVQVTGA</sequence>
<dbReference type="InterPro" id="IPR036331">
    <property type="entry name" value="Chagasin-like_sf"/>
</dbReference>
<gene>
    <name evidence="5" type="ORF">GFD30_24275</name>
</gene>
<keyword evidence="2" id="KW-0789">Thiol protease inhibitor</keyword>
<dbReference type="RefSeq" id="WP_153027744.1">
    <property type="nucleotide sequence ID" value="NZ_WIAO01000051.1"/>
</dbReference>
<feature type="domain" description="Proteinase inhibitor I42 chagasin" evidence="4">
    <location>
        <begin position="33"/>
        <end position="111"/>
    </location>
</feature>
<feature type="signal peptide" evidence="3">
    <location>
        <begin position="1"/>
        <end position="20"/>
    </location>
</feature>
<organism evidence="5 6">
    <name type="scientific">Glycomyces albidus</name>
    <dbReference type="NCBI Taxonomy" id="2656774"/>
    <lineage>
        <taxon>Bacteria</taxon>
        <taxon>Bacillati</taxon>
        <taxon>Actinomycetota</taxon>
        <taxon>Actinomycetes</taxon>
        <taxon>Glycomycetales</taxon>
        <taxon>Glycomycetaceae</taxon>
        <taxon>Glycomyces</taxon>
    </lineage>
</organism>
<keyword evidence="1" id="KW-0646">Protease inhibitor</keyword>
<keyword evidence="6" id="KW-1185">Reference proteome</keyword>
<dbReference type="SUPFAM" id="SSF141066">
    <property type="entry name" value="ICP-like"/>
    <property type="match status" value="1"/>
</dbReference>
<evidence type="ECO:0000256" key="3">
    <source>
        <dbReference type="SAM" id="SignalP"/>
    </source>
</evidence>
<evidence type="ECO:0000313" key="5">
    <source>
        <dbReference type="EMBL" id="MQM28651.1"/>
    </source>
</evidence>
<accession>A0A6L5GGC2</accession>
<dbReference type="Pfam" id="PF09394">
    <property type="entry name" value="Inhibitor_I42"/>
    <property type="match status" value="1"/>
</dbReference>
<dbReference type="Proteomes" id="UP000477750">
    <property type="component" value="Unassembled WGS sequence"/>
</dbReference>
<feature type="chain" id="PRO_5039313205" description="Proteinase inhibitor I42 chagasin domain-containing protein" evidence="3">
    <location>
        <begin position="21"/>
        <end position="136"/>
    </location>
</feature>
<protein>
    <recommendedName>
        <fullName evidence="4">Proteinase inhibitor I42 chagasin domain-containing protein</fullName>
    </recommendedName>
</protein>
<dbReference type="EMBL" id="WIAO01000051">
    <property type="protein sequence ID" value="MQM28651.1"/>
    <property type="molecule type" value="Genomic_DNA"/>
</dbReference>
<dbReference type="InterPro" id="IPR018990">
    <property type="entry name" value="Prot_inh_I42_chagasin"/>
</dbReference>
<name>A0A6L5GGC2_9ACTN</name>
<dbReference type="Gene3D" id="2.60.40.2020">
    <property type="match status" value="1"/>
</dbReference>
<evidence type="ECO:0000256" key="2">
    <source>
        <dbReference type="ARBA" id="ARBA00022704"/>
    </source>
</evidence>
<dbReference type="GO" id="GO:0004869">
    <property type="term" value="F:cysteine-type endopeptidase inhibitor activity"/>
    <property type="evidence" value="ECO:0007669"/>
    <property type="project" value="UniProtKB-KW"/>
</dbReference>
<proteinExistence type="predicted"/>
<evidence type="ECO:0000259" key="4">
    <source>
        <dbReference type="Pfam" id="PF09394"/>
    </source>
</evidence>
<evidence type="ECO:0000313" key="6">
    <source>
        <dbReference type="Proteomes" id="UP000477750"/>
    </source>
</evidence>
<keyword evidence="3" id="KW-0732">Signal</keyword>
<reference evidence="5 6" key="1">
    <citation type="submission" date="2019-10" db="EMBL/GenBank/DDBJ databases">
        <title>Glycomyces albidus sp. nov., a novel actinomycete isolated from rhizosphere soil of wheat (Triticum aestivum L.).</title>
        <authorList>
            <person name="Qian L."/>
        </authorList>
    </citation>
    <scope>NUCLEOTIDE SEQUENCE [LARGE SCALE GENOMIC DNA]</scope>
    <source>
        <strain evidence="5 6">NEAU-7082</strain>
    </source>
</reference>
<evidence type="ECO:0000256" key="1">
    <source>
        <dbReference type="ARBA" id="ARBA00022690"/>
    </source>
</evidence>
<comment type="caution">
    <text evidence="5">The sequence shown here is derived from an EMBL/GenBank/DDBJ whole genome shotgun (WGS) entry which is preliminary data.</text>
</comment>
<dbReference type="PROSITE" id="PS51257">
    <property type="entry name" value="PROKAR_LIPOPROTEIN"/>
    <property type="match status" value="1"/>
</dbReference>